<feature type="compositionally biased region" description="Basic and acidic residues" evidence="1">
    <location>
        <begin position="17"/>
        <end position="27"/>
    </location>
</feature>
<gene>
    <name evidence="2" type="ORF">DM02DRAFT_216844</name>
</gene>
<feature type="compositionally biased region" description="Polar residues" evidence="1">
    <location>
        <begin position="1"/>
        <end position="11"/>
    </location>
</feature>
<evidence type="ECO:0000313" key="2">
    <source>
        <dbReference type="EMBL" id="PVH93688.1"/>
    </source>
</evidence>
<feature type="region of interest" description="Disordered" evidence="1">
    <location>
        <begin position="1"/>
        <end position="100"/>
    </location>
</feature>
<name>A0A2V1D6M1_9PLEO</name>
<protein>
    <submittedName>
        <fullName evidence="2">Uncharacterized protein</fullName>
    </submittedName>
</protein>
<feature type="compositionally biased region" description="Polar residues" evidence="1">
    <location>
        <begin position="54"/>
        <end position="82"/>
    </location>
</feature>
<proteinExistence type="predicted"/>
<feature type="compositionally biased region" description="Basic and acidic residues" evidence="1">
    <location>
        <begin position="91"/>
        <end position="100"/>
    </location>
</feature>
<evidence type="ECO:0000256" key="1">
    <source>
        <dbReference type="SAM" id="MobiDB-lite"/>
    </source>
</evidence>
<keyword evidence="3" id="KW-1185">Reference proteome</keyword>
<accession>A0A2V1D6M1</accession>
<reference evidence="2 3" key="1">
    <citation type="journal article" date="2018" name="Sci. Rep.">
        <title>Comparative genomics provides insights into the lifestyle and reveals functional heterogeneity of dark septate endophytic fungi.</title>
        <authorList>
            <person name="Knapp D.G."/>
            <person name="Nemeth J.B."/>
            <person name="Barry K."/>
            <person name="Hainaut M."/>
            <person name="Henrissat B."/>
            <person name="Johnson J."/>
            <person name="Kuo A."/>
            <person name="Lim J.H.P."/>
            <person name="Lipzen A."/>
            <person name="Nolan M."/>
            <person name="Ohm R.A."/>
            <person name="Tamas L."/>
            <person name="Grigoriev I.V."/>
            <person name="Spatafora J.W."/>
            <person name="Nagy L.G."/>
            <person name="Kovacs G.M."/>
        </authorList>
    </citation>
    <scope>NUCLEOTIDE SEQUENCE [LARGE SCALE GENOMIC DNA]</scope>
    <source>
        <strain evidence="2 3">DSE2036</strain>
    </source>
</reference>
<dbReference type="Proteomes" id="UP000244855">
    <property type="component" value="Unassembled WGS sequence"/>
</dbReference>
<dbReference type="EMBL" id="KZ805574">
    <property type="protein sequence ID" value="PVH93688.1"/>
    <property type="molecule type" value="Genomic_DNA"/>
</dbReference>
<organism evidence="2 3">
    <name type="scientific">Periconia macrospinosa</name>
    <dbReference type="NCBI Taxonomy" id="97972"/>
    <lineage>
        <taxon>Eukaryota</taxon>
        <taxon>Fungi</taxon>
        <taxon>Dikarya</taxon>
        <taxon>Ascomycota</taxon>
        <taxon>Pezizomycotina</taxon>
        <taxon>Dothideomycetes</taxon>
        <taxon>Pleosporomycetidae</taxon>
        <taxon>Pleosporales</taxon>
        <taxon>Massarineae</taxon>
        <taxon>Periconiaceae</taxon>
        <taxon>Periconia</taxon>
    </lineage>
</organism>
<sequence length="100" mass="10873">MGTQIGTQPENSCDPAQECRGEERPTGPEDAIMMDAIDGTGAQASEPSHREVTPTPSTGLSVTSTEQPTQRTTDYTPLNAKTHQPRRLHKRAEEGKLIPF</sequence>
<dbReference type="AlphaFoldDB" id="A0A2V1D6M1"/>
<evidence type="ECO:0000313" key="3">
    <source>
        <dbReference type="Proteomes" id="UP000244855"/>
    </source>
</evidence>